<gene>
    <name evidence="3" type="ORF">TELCIR_03224</name>
</gene>
<dbReference type="AlphaFoldDB" id="A0A2G9UWX2"/>
<feature type="signal peptide" evidence="2">
    <location>
        <begin position="1"/>
        <end position="16"/>
    </location>
</feature>
<keyword evidence="1" id="KW-1133">Transmembrane helix</keyword>
<feature type="chain" id="PRO_5013802654" description="ET module" evidence="2">
    <location>
        <begin position="17"/>
        <end position="287"/>
    </location>
</feature>
<dbReference type="EMBL" id="KZ345226">
    <property type="protein sequence ID" value="PIO74758.1"/>
    <property type="molecule type" value="Genomic_DNA"/>
</dbReference>
<evidence type="ECO:0000256" key="1">
    <source>
        <dbReference type="SAM" id="Phobius"/>
    </source>
</evidence>
<proteinExistence type="predicted"/>
<name>A0A2G9UWX2_TELCI</name>
<evidence type="ECO:0000313" key="4">
    <source>
        <dbReference type="Proteomes" id="UP000230423"/>
    </source>
</evidence>
<evidence type="ECO:0000313" key="3">
    <source>
        <dbReference type="EMBL" id="PIO74758.1"/>
    </source>
</evidence>
<evidence type="ECO:0008006" key="5">
    <source>
        <dbReference type="Google" id="ProtNLM"/>
    </source>
</evidence>
<organism evidence="3 4">
    <name type="scientific">Teladorsagia circumcincta</name>
    <name type="common">Brown stomach worm</name>
    <name type="synonym">Ostertagia circumcincta</name>
    <dbReference type="NCBI Taxonomy" id="45464"/>
    <lineage>
        <taxon>Eukaryota</taxon>
        <taxon>Metazoa</taxon>
        <taxon>Ecdysozoa</taxon>
        <taxon>Nematoda</taxon>
        <taxon>Chromadorea</taxon>
        <taxon>Rhabditida</taxon>
        <taxon>Rhabditina</taxon>
        <taxon>Rhabditomorpha</taxon>
        <taxon>Strongyloidea</taxon>
        <taxon>Trichostrongylidae</taxon>
        <taxon>Teladorsagia</taxon>
    </lineage>
</organism>
<keyword evidence="1" id="KW-0812">Transmembrane</keyword>
<keyword evidence="1" id="KW-0472">Membrane</keyword>
<feature type="transmembrane region" description="Helical" evidence="1">
    <location>
        <begin position="262"/>
        <end position="283"/>
    </location>
</feature>
<dbReference type="OrthoDB" id="5872406at2759"/>
<accession>A0A2G9UWX2</accession>
<keyword evidence="4" id="KW-1185">Reference proteome</keyword>
<protein>
    <recommendedName>
        <fullName evidence="5">ET module</fullName>
    </recommendedName>
</protein>
<evidence type="ECO:0000256" key="2">
    <source>
        <dbReference type="SAM" id="SignalP"/>
    </source>
</evidence>
<reference evidence="3 4" key="1">
    <citation type="submission" date="2015-09" db="EMBL/GenBank/DDBJ databases">
        <title>Draft genome of the parasitic nematode Teladorsagia circumcincta isolate WARC Sus (inbred).</title>
        <authorList>
            <person name="Mitreva M."/>
        </authorList>
    </citation>
    <scope>NUCLEOTIDE SEQUENCE [LARGE SCALE GENOMIC DNA]</scope>
    <source>
        <strain evidence="3 4">S</strain>
    </source>
</reference>
<dbReference type="Proteomes" id="UP000230423">
    <property type="component" value="Unassembled WGS sequence"/>
</dbReference>
<keyword evidence="2" id="KW-0732">Signal</keyword>
<sequence>MILTFLLFVCFTTTFGRYCADDQKNICVILLSPKSFFKVWCRGHEIWGWCFHNKTDGRFHCDDDAFCAGQEQLKNKKSSGCFVRDNNTLCCCNEADGCNLGFIPVSPRYSVGQQCVNTIEEPGEDLKLFRACDDPWCFAFLTAEVDGGLTTVHRGCRSRKTMMHHISKDQHTKFKNNTNWMDTERFVELPSCSDITWGVDYSNGTQAMCLDFLFEENEVEKKGRLCCCRGNHKCNERFMWGDDSITEAELAEKMVRKRATSAVTGGASSPLASIGVLLGFVIFKKFF</sequence>